<dbReference type="EMBL" id="CM000780">
    <property type="protein sequence ID" value="AQK58138.1"/>
    <property type="molecule type" value="Genomic_DNA"/>
</dbReference>
<dbReference type="OrthoDB" id="6077919at2759"/>
<dbReference type="ExpressionAtlas" id="K7V370">
    <property type="expression patterns" value="baseline"/>
</dbReference>
<dbReference type="Gramene" id="Zm00001eb199290_T001">
    <property type="protein sequence ID" value="Zm00001eb199290_P001"/>
    <property type="gene ID" value="Zm00001eb199290"/>
</dbReference>
<keyword evidence="1" id="KW-0862">Zinc</keyword>
<dbReference type="OMA" id="HWASHKN"/>
<dbReference type="PaxDb" id="4577-GRMZM2G132057_P01"/>
<feature type="compositionally biased region" description="Low complexity" evidence="2">
    <location>
        <begin position="228"/>
        <end position="246"/>
    </location>
</feature>
<dbReference type="EnsemblPlants" id="Zm00001eb199290_T001">
    <property type="protein sequence ID" value="Zm00001eb199290_P001"/>
    <property type="gene ID" value="Zm00001eb199290"/>
</dbReference>
<dbReference type="GeneID" id="100286013"/>
<evidence type="ECO:0000313" key="4">
    <source>
        <dbReference type="EMBL" id="AQK58138.1"/>
    </source>
</evidence>
<dbReference type="GO" id="GO:0008270">
    <property type="term" value="F:zinc ion binding"/>
    <property type="evidence" value="ECO:0007669"/>
    <property type="project" value="UniProtKB-KW"/>
</dbReference>
<dbReference type="STRING" id="4577.K7V370"/>
<evidence type="ECO:0000256" key="2">
    <source>
        <dbReference type="SAM" id="MobiDB-lite"/>
    </source>
</evidence>
<feature type="domain" description="C2H2-type" evidence="3">
    <location>
        <begin position="182"/>
        <end position="204"/>
    </location>
</feature>
<accession>K7V370</accession>
<keyword evidence="1" id="KW-0863">Zinc-finger</keyword>
<organism evidence="4">
    <name type="scientific">Zea mays</name>
    <name type="common">Maize</name>
    <dbReference type="NCBI Taxonomy" id="4577"/>
    <lineage>
        <taxon>Eukaryota</taxon>
        <taxon>Viridiplantae</taxon>
        <taxon>Streptophyta</taxon>
        <taxon>Embryophyta</taxon>
        <taxon>Tracheophyta</taxon>
        <taxon>Spermatophyta</taxon>
        <taxon>Magnoliopsida</taxon>
        <taxon>Liliopsida</taxon>
        <taxon>Poales</taxon>
        <taxon>Poaceae</taxon>
        <taxon>PACMAD clade</taxon>
        <taxon>Panicoideae</taxon>
        <taxon>Andropogonodae</taxon>
        <taxon>Andropogoneae</taxon>
        <taxon>Tripsacinae</taxon>
        <taxon>Zea</taxon>
    </lineage>
</organism>
<feature type="compositionally biased region" description="Pro residues" evidence="2">
    <location>
        <begin position="14"/>
        <end position="24"/>
    </location>
</feature>
<name>K7V370_MAIZE</name>
<dbReference type="PANTHER" id="PTHR47591:SF13">
    <property type="entry name" value="OS02G0293900 PROTEIN"/>
    <property type="match status" value="1"/>
</dbReference>
<dbReference type="RefSeq" id="XP_020407559.1">
    <property type="nucleotide sequence ID" value="XM_020551970.2"/>
</dbReference>
<feature type="region of interest" description="Disordered" evidence="2">
    <location>
        <begin position="228"/>
        <end position="259"/>
    </location>
</feature>
<evidence type="ECO:0000259" key="3">
    <source>
        <dbReference type="PROSITE" id="PS50157"/>
    </source>
</evidence>
<dbReference type="Proteomes" id="UP000007305">
    <property type="component" value="Chromosome 4"/>
</dbReference>
<feature type="compositionally biased region" description="Low complexity" evidence="2">
    <location>
        <begin position="1"/>
        <end position="13"/>
    </location>
</feature>
<keyword evidence="6" id="KW-1185">Reference proteome</keyword>
<feature type="region of interest" description="Disordered" evidence="2">
    <location>
        <begin position="1"/>
        <end position="26"/>
    </location>
</feature>
<reference evidence="5" key="3">
    <citation type="submission" date="2019-07" db="EMBL/GenBank/DDBJ databases">
        <authorList>
            <person name="Seetharam A."/>
            <person name="Woodhouse M."/>
            <person name="Cannon E."/>
        </authorList>
    </citation>
    <scope>NUCLEOTIDE SEQUENCE [LARGE SCALE GENOMIC DNA]</scope>
    <source>
        <strain evidence="5">cv. B73</strain>
    </source>
</reference>
<proteinExistence type="predicted"/>
<evidence type="ECO:0000313" key="5">
    <source>
        <dbReference type="EnsemblPlants" id="Zm00001eb199290_P001"/>
    </source>
</evidence>
<sequence>MATPVRPAAAAPARRPPQPLPLPAAPHHDTMLTLSLALPLPLPPPVFVVRALSPDGGGVARVRSSPTGDDTPPCTECGKRFPSWKALFGHMRCHPERQWRGMTPPHFRQHRTVVAAADLQFTEQERETATSLLMLGGGRPAGAGKGKKSVLGASPSAKKVTCGASKSASSPPPTVPRCDDDHKCSVCARGFATGQALGGHKRCHWERTTACAEGTTTVAAIATPGACSPSATSSSQAAPATTLDLNLPPPLPQKSDGYGSLDATLDLKLGI</sequence>
<dbReference type="SUPFAM" id="SSF57667">
    <property type="entry name" value="beta-beta-alpha zinc fingers"/>
    <property type="match status" value="1"/>
</dbReference>
<dbReference type="PROSITE" id="PS50157">
    <property type="entry name" value="ZINC_FINGER_C2H2_2"/>
    <property type="match status" value="2"/>
</dbReference>
<reference evidence="5" key="4">
    <citation type="submission" date="2021-05" db="UniProtKB">
        <authorList>
            <consortium name="EnsemblPlants"/>
        </authorList>
    </citation>
    <scope>IDENTIFICATION</scope>
    <source>
        <strain evidence="5">cv. B73</strain>
    </source>
</reference>
<protein>
    <submittedName>
        <fullName evidence="4">Nucleic acid binding protein</fullName>
    </submittedName>
</protein>
<keyword evidence="1" id="KW-0479">Metal-binding</keyword>
<dbReference type="AlphaFoldDB" id="K7V370"/>
<dbReference type="PROSITE" id="PS00028">
    <property type="entry name" value="ZINC_FINGER_C2H2_1"/>
    <property type="match status" value="2"/>
</dbReference>
<evidence type="ECO:0000256" key="1">
    <source>
        <dbReference type="PROSITE-ProRule" id="PRU00042"/>
    </source>
</evidence>
<dbReference type="eggNOG" id="KOG1721">
    <property type="taxonomic scope" value="Eukaryota"/>
</dbReference>
<gene>
    <name evidence="5" type="primary">LOC100286013</name>
    <name evidence="4" type="ORF">ZEAMMB73_Zm00001d052815</name>
</gene>
<evidence type="ECO:0000313" key="6">
    <source>
        <dbReference type="Proteomes" id="UP000007305"/>
    </source>
</evidence>
<feature type="domain" description="C2H2-type" evidence="3">
    <location>
        <begin position="72"/>
        <end position="99"/>
    </location>
</feature>
<dbReference type="SMART" id="SM00355">
    <property type="entry name" value="ZnF_C2H2"/>
    <property type="match status" value="2"/>
</dbReference>
<dbReference type="PANTHER" id="PTHR47591">
    <property type="entry name" value="ZINC FINGER PROTEIN ZAT2-RELATED"/>
    <property type="match status" value="1"/>
</dbReference>
<dbReference type="HOGENOM" id="CLU_098448_0_0_1"/>
<dbReference type="Pfam" id="PF13912">
    <property type="entry name" value="zf-C2H2_6"/>
    <property type="match status" value="2"/>
</dbReference>
<dbReference type="InterPro" id="IPR013087">
    <property type="entry name" value="Znf_C2H2_type"/>
</dbReference>
<reference evidence="6" key="1">
    <citation type="journal article" date="2009" name="Science">
        <title>The B73 maize genome: complexity, diversity, and dynamics.</title>
        <authorList>
            <person name="Schnable P.S."/>
            <person name="Ware D."/>
            <person name="Fulton R.S."/>
            <person name="Stein J.C."/>
            <person name="Wei F."/>
            <person name="Pasternak S."/>
            <person name="Liang C."/>
            <person name="Zhang J."/>
            <person name="Fulton L."/>
            <person name="Graves T.A."/>
            <person name="Minx P."/>
            <person name="Reily A.D."/>
            <person name="Courtney L."/>
            <person name="Kruchowski S.S."/>
            <person name="Tomlinson C."/>
            <person name="Strong C."/>
            <person name="Delehaunty K."/>
            <person name="Fronick C."/>
            <person name="Courtney B."/>
            <person name="Rock S.M."/>
            <person name="Belter E."/>
            <person name="Du F."/>
            <person name="Kim K."/>
            <person name="Abbott R.M."/>
            <person name="Cotton M."/>
            <person name="Levy A."/>
            <person name="Marchetto P."/>
            <person name="Ochoa K."/>
            <person name="Jackson S.M."/>
            <person name="Gillam B."/>
            <person name="Chen W."/>
            <person name="Yan L."/>
            <person name="Higginbotham J."/>
            <person name="Cardenas M."/>
            <person name="Waligorski J."/>
            <person name="Applebaum E."/>
            <person name="Phelps L."/>
            <person name="Falcone J."/>
            <person name="Kanchi K."/>
            <person name="Thane T."/>
            <person name="Scimone A."/>
            <person name="Thane N."/>
            <person name="Henke J."/>
            <person name="Wang T."/>
            <person name="Ruppert J."/>
            <person name="Shah N."/>
            <person name="Rotter K."/>
            <person name="Hodges J."/>
            <person name="Ingenthron E."/>
            <person name="Cordes M."/>
            <person name="Kohlberg S."/>
            <person name="Sgro J."/>
            <person name="Delgado B."/>
            <person name="Mead K."/>
            <person name="Chinwalla A."/>
            <person name="Leonard S."/>
            <person name="Crouse K."/>
            <person name="Collura K."/>
            <person name="Kudrna D."/>
            <person name="Currie J."/>
            <person name="He R."/>
            <person name="Angelova A."/>
            <person name="Rajasekar S."/>
            <person name="Mueller T."/>
            <person name="Lomeli R."/>
            <person name="Scara G."/>
            <person name="Ko A."/>
            <person name="Delaney K."/>
            <person name="Wissotski M."/>
            <person name="Lopez G."/>
            <person name="Campos D."/>
            <person name="Braidotti M."/>
            <person name="Ashley E."/>
            <person name="Golser W."/>
            <person name="Kim H."/>
            <person name="Lee S."/>
            <person name="Lin J."/>
            <person name="Dujmic Z."/>
            <person name="Kim W."/>
            <person name="Talag J."/>
            <person name="Zuccolo A."/>
            <person name="Fan C."/>
            <person name="Sebastian A."/>
            <person name="Kramer M."/>
            <person name="Spiegel L."/>
            <person name="Nascimento L."/>
            <person name="Zutavern T."/>
            <person name="Miller B."/>
            <person name="Ambroise C."/>
            <person name="Muller S."/>
            <person name="Spooner W."/>
            <person name="Narechania A."/>
            <person name="Ren L."/>
            <person name="Wei S."/>
            <person name="Kumari S."/>
            <person name="Faga B."/>
            <person name="Levy M.J."/>
            <person name="McMahan L."/>
            <person name="Van Buren P."/>
            <person name="Vaughn M.W."/>
            <person name="Ying K."/>
            <person name="Yeh C.-T."/>
            <person name="Emrich S.J."/>
            <person name="Jia Y."/>
            <person name="Kalyanaraman A."/>
            <person name="Hsia A.-P."/>
            <person name="Barbazuk W.B."/>
            <person name="Baucom R.S."/>
            <person name="Brutnell T.P."/>
            <person name="Carpita N.C."/>
            <person name="Chaparro C."/>
            <person name="Chia J.-M."/>
            <person name="Deragon J.-M."/>
            <person name="Estill J.C."/>
            <person name="Fu Y."/>
            <person name="Jeddeloh J.A."/>
            <person name="Han Y."/>
            <person name="Lee H."/>
            <person name="Li P."/>
            <person name="Lisch D.R."/>
            <person name="Liu S."/>
            <person name="Liu Z."/>
            <person name="Nagel D.H."/>
            <person name="McCann M.C."/>
            <person name="SanMiguel P."/>
            <person name="Myers A.M."/>
            <person name="Nettleton D."/>
            <person name="Nguyen J."/>
            <person name="Penning B.W."/>
            <person name="Ponnala L."/>
            <person name="Schneider K.L."/>
            <person name="Schwartz D.C."/>
            <person name="Sharma A."/>
            <person name="Soderlund C."/>
            <person name="Springer N.M."/>
            <person name="Sun Q."/>
            <person name="Wang H."/>
            <person name="Waterman M."/>
            <person name="Westerman R."/>
            <person name="Wolfgruber T.K."/>
            <person name="Yang L."/>
            <person name="Yu Y."/>
            <person name="Zhang L."/>
            <person name="Zhou S."/>
            <person name="Zhu Q."/>
            <person name="Bennetzen J.L."/>
            <person name="Dawe R.K."/>
            <person name="Jiang J."/>
            <person name="Jiang N."/>
            <person name="Presting G.G."/>
            <person name="Wessler S.R."/>
            <person name="Aluru S."/>
            <person name="Martienssen R.A."/>
            <person name="Clifton S.W."/>
            <person name="McCombie W.R."/>
            <person name="Wing R.A."/>
            <person name="Wilson R.K."/>
        </authorList>
    </citation>
    <scope>NUCLEOTIDE SEQUENCE [LARGE SCALE GENOMIC DNA]</scope>
    <source>
        <strain evidence="6">cv. B73</strain>
    </source>
</reference>
<dbReference type="InterPro" id="IPR036236">
    <property type="entry name" value="Znf_C2H2_sf"/>
</dbReference>
<reference evidence="4" key="2">
    <citation type="submission" date="2015-12" db="EMBL/GenBank/DDBJ databases">
        <title>Update maize B73 reference genome by single molecule sequencing technologies.</title>
        <authorList>
            <consortium name="Maize Genome Sequencing Project"/>
            <person name="Ware D."/>
        </authorList>
    </citation>
    <scope>NUCLEOTIDE SEQUENCE</scope>
    <source>
        <tissue evidence="4">Seedling</tissue>
    </source>
</reference>